<comment type="caution">
    <text evidence="2">The sequence shown here is derived from an EMBL/GenBank/DDBJ whole genome shotgun (WGS) entry which is preliminary data.</text>
</comment>
<dbReference type="AlphaFoldDB" id="A0AAV7SLS4"/>
<feature type="compositionally biased region" description="Acidic residues" evidence="1">
    <location>
        <begin position="92"/>
        <end position="104"/>
    </location>
</feature>
<keyword evidence="3" id="KW-1185">Reference proteome</keyword>
<organism evidence="2 3">
    <name type="scientific">Pleurodeles waltl</name>
    <name type="common">Iberian ribbed newt</name>
    <dbReference type="NCBI Taxonomy" id="8319"/>
    <lineage>
        <taxon>Eukaryota</taxon>
        <taxon>Metazoa</taxon>
        <taxon>Chordata</taxon>
        <taxon>Craniata</taxon>
        <taxon>Vertebrata</taxon>
        <taxon>Euteleostomi</taxon>
        <taxon>Amphibia</taxon>
        <taxon>Batrachia</taxon>
        <taxon>Caudata</taxon>
        <taxon>Salamandroidea</taxon>
        <taxon>Salamandridae</taxon>
        <taxon>Pleurodelinae</taxon>
        <taxon>Pleurodeles</taxon>
    </lineage>
</organism>
<reference evidence="2" key="1">
    <citation type="journal article" date="2022" name="bioRxiv">
        <title>Sequencing and chromosome-scale assembly of the giantPleurodeles waltlgenome.</title>
        <authorList>
            <person name="Brown T."/>
            <person name="Elewa A."/>
            <person name="Iarovenko S."/>
            <person name="Subramanian E."/>
            <person name="Araus A.J."/>
            <person name="Petzold A."/>
            <person name="Susuki M."/>
            <person name="Suzuki K.-i.T."/>
            <person name="Hayashi T."/>
            <person name="Toyoda A."/>
            <person name="Oliveira C."/>
            <person name="Osipova E."/>
            <person name="Leigh N.D."/>
            <person name="Simon A."/>
            <person name="Yun M.H."/>
        </authorList>
    </citation>
    <scope>NUCLEOTIDE SEQUENCE</scope>
    <source>
        <strain evidence="2">20211129_DDA</strain>
        <tissue evidence="2">Liver</tissue>
    </source>
</reference>
<feature type="compositionally biased region" description="Basic and acidic residues" evidence="1">
    <location>
        <begin position="60"/>
        <end position="91"/>
    </location>
</feature>
<gene>
    <name evidence="2" type="ORF">NDU88_005479</name>
</gene>
<evidence type="ECO:0000313" key="2">
    <source>
        <dbReference type="EMBL" id="KAJ1165049.1"/>
    </source>
</evidence>
<feature type="region of interest" description="Disordered" evidence="1">
    <location>
        <begin position="57"/>
        <end position="149"/>
    </location>
</feature>
<evidence type="ECO:0000256" key="1">
    <source>
        <dbReference type="SAM" id="MobiDB-lite"/>
    </source>
</evidence>
<dbReference type="EMBL" id="JANPWB010000008">
    <property type="protein sequence ID" value="KAJ1165049.1"/>
    <property type="molecule type" value="Genomic_DNA"/>
</dbReference>
<dbReference type="Proteomes" id="UP001066276">
    <property type="component" value="Chromosome 4_2"/>
</dbReference>
<accession>A0AAV7SLS4</accession>
<protein>
    <submittedName>
        <fullName evidence="2">Uncharacterized protein</fullName>
    </submittedName>
</protein>
<sequence>MLAHAPSILRGKDRYQRSLKASFHQEALEKEINTGPLPLRVTDVLPSWSLPATGLPLIAERGRGQGIEKDAEQGRSGLRKDANSDEGRDANLEDGQDVETEENHDDFSKAVEKGKDSTAELFHKERKVTQVADISEDIEEENHESWMKE</sequence>
<proteinExistence type="predicted"/>
<evidence type="ECO:0000313" key="3">
    <source>
        <dbReference type="Proteomes" id="UP001066276"/>
    </source>
</evidence>
<feature type="compositionally biased region" description="Basic and acidic residues" evidence="1">
    <location>
        <begin position="105"/>
        <end position="123"/>
    </location>
</feature>
<name>A0AAV7SLS4_PLEWA</name>